<dbReference type="Gene3D" id="3.40.50.1820">
    <property type="entry name" value="alpha/beta hydrolase"/>
    <property type="match status" value="1"/>
</dbReference>
<evidence type="ECO:0000256" key="1">
    <source>
        <dbReference type="SAM" id="MobiDB-lite"/>
    </source>
</evidence>
<dbReference type="Gene3D" id="1.10.260.130">
    <property type="match status" value="1"/>
</dbReference>
<dbReference type="PANTHER" id="PTHR34853:SF1">
    <property type="entry name" value="LIPASE 5"/>
    <property type="match status" value="1"/>
</dbReference>
<gene>
    <name evidence="2" type="ORF">UFOPK2761_02263</name>
</gene>
<proteinExistence type="predicted"/>
<name>A0A6J6U661_9ZZZZ</name>
<evidence type="ECO:0000313" key="2">
    <source>
        <dbReference type="EMBL" id="CAB4755361.1"/>
    </source>
</evidence>
<accession>A0A6J6U661</accession>
<reference evidence="2" key="1">
    <citation type="submission" date="2020-05" db="EMBL/GenBank/DDBJ databases">
        <authorList>
            <person name="Chiriac C."/>
            <person name="Salcher M."/>
            <person name="Ghai R."/>
            <person name="Kavagutti S V."/>
        </authorList>
    </citation>
    <scope>NUCLEOTIDE SEQUENCE</scope>
</reference>
<feature type="region of interest" description="Disordered" evidence="1">
    <location>
        <begin position="1"/>
        <end position="35"/>
    </location>
</feature>
<dbReference type="SUPFAM" id="SSF53474">
    <property type="entry name" value="alpha/beta-Hydrolases"/>
    <property type="match status" value="1"/>
</dbReference>
<dbReference type="EMBL" id="CAEZYQ010000018">
    <property type="protein sequence ID" value="CAB4755361.1"/>
    <property type="molecule type" value="Genomic_DNA"/>
</dbReference>
<dbReference type="Pfam" id="PF03583">
    <property type="entry name" value="LIP"/>
    <property type="match status" value="1"/>
</dbReference>
<dbReference type="PIRSF" id="PIRSF029171">
    <property type="entry name" value="Esterase_LipA"/>
    <property type="match status" value="1"/>
</dbReference>
<protein>
    <submittedName>
        <fullName evidence="2">Unannotated protein</fullName>
    </submittedName>
</protein>
<dbReference type="InterPro" id="IPR029058">
    <property type="entry name" value="AB_hydrolase_fold"/>
</dbReference>
<dbReference type="AlphaFoldDB" id="A0A6J6U661"/>
<sequence>MRASRLPAPGPTGGTQDARGQAPRRPHEDDFLDTPPGLAQLAPGAVIRSRRVRVALLGLVPQQRIEAWQVAYRSTDLHGDPEVAVTTVMRRRGAVPSGLVAYQCAIDAVSDRCFPSYALRAGARAWGALPQFEILLIARLLDLGYAVSACDHEGRLGTFAAPREPGYRVLDGVRAALALEDAGLPGDLPVGMFGYSGGGMATSWAAEMAPTHAPELPIVGAVLGSPVGDPGEAFIKLNGGFFAGLPALVVAGLRHVYPGLAEVVREHASSEGRQRLDRLEQLTTTEACLRYALDDFDDYLDSPLADVLALPEVLHVFDDLRLGHHAPTCPLLVVQSRWDQIIDVDDVDSQVQRYADRGADVLYLRDGASEHISLMLLGFPVMLGWLERRFEDHRAACPGVAAPPATGNRDHLSLALLPSSWSGFAGLGAVAVRTVLGRG</sequence>
<organism evidence="2">
    <name type="scientific">freshwater metagenome</name>
    <dbReference type="NCBI Taxonomy" id="449393"/>
    <lineage>
        <taxon>unclassified sequences</taxon>
        <taxon>metagenomes</taxon>
        <taxon>ecological metagenomes</taxon>
    </lineage>
</organism>
<dbReference type="GO" id="GO:0004806">
    <property type="term" value="F:triacylglycerol lipase activity"/>
    <property type="evidence" value="ECO:0007669"/>
    <property type="project" value="InterPro"/>
</dbReference>
<dbReference type="GO" id="GO:0016042">
    <property type="term" value="P:lipid catabolic process"/>
    <property type="evidence" value="ECO:0007669"/>
    <property type="project" value="InterPro"/>
</dbReference>
<dbReference type="PANTHER" id="PTHR34853">
    <property type="match status" value="1"/>
</dbReference>
<dbReference type="InterPro" id="IPR005152">
    <property type="entry name" value="Lipase_secreted"/>
</dbReference>